<feature type="compositionally biased region" description="Basic and acidic residues" evidence="1">
    <location>
        <begin position="181"/>
        <end position="233"/>
    </location>
</feature>
<reference evidence="3" key="1">
    <citation type="submission" date="2025-08" db="UniProtKB">
        <authorList>
            <consortium name="RefSeq"/>
        </authorList>
    </citation>
    <scope>IDENTIFICATION</scope>
</reference>
<evidence type="ECO:0000313" key="3">
    <source>
        <dbReference type="RefSeq" id="XP_045556504.1"/>
    </source>
</evidence>
<proteinExistence type="predicted"/>
<dbReference type="Proteomes" id="UP001652741">
    <property type="component" value="Chromosome ssa18"/>
</dbReference>
<sequence length="296" mass="33641">MAIGKSPRNGSVRSPKYLDKSSGFYGRLDEPEMGGEEEERGREGDWGGSCPDTELSTGGETDRGEHGVFDFNQGMMGDDDTTLLRRKPSRLSSRWRRSSRKAKPQAISPRQGDQILGTEMEAPVLEVTAMDVRRSRWGRSTGKKQGAEPQTVSPREEGPILGTEMETQAPVLEVLEVEVRVETEEGQREKERRTEEERTLVHFASREEADDQVLIKDENRGREEEKEEMKGQEGMKVMRKRSTLKNYRKTFDRAFRRGWETFVTNLYSVTLTPDSSSSSSSPSREMHHSSALAEYR</sequence>
<name>A0ABM3DCH3_SALSA</name>
<feature type="region of interest" description="Disordered" evidence="1">
    <location>
        <begin position="133"/>
        <end position="169"/>
    </location>
</feature>
<protein>
    <submittedName>
        <fullName evidence="3">Uncharacterized protein sb:cb1058</fullName>
    </submittedName>
</protein>
<evidence type="ECO:0000313" key="2">
    <source>
        <dbReference type="Proteomes" id="UP001652741"/>
    </source>
</evidence>
<feature type="region of interest" description="Disordered" evidence="1">
    <location>
        <begin position="270"/>
        <end position="296"/>
    </location>
</feature>
<organism evidence="2 3">
    <name type="scientific">Salmo salar</name>
    <name type="common">Atlantic salmon</name>
    <dbReference type="NCBI Taxonomy" id="8030"/>
    <lineage>
        <taxon>Eukaryota</taxon>
        <taxon>Metazoa</taxon>
        <taxon>Chordata</taxon>
        <taxon>Craniata</taxon>
        <taxon>Vertebrata</taxon>
        <taxon>Euteleostomi</taxon>
        <taxon>Actinopterygii</taxon>
        <taxon>Neopterygii</taxon>
        <taxon>Teleostei</taxon>
        <taxon>Protacanthopterygii</taxon>
        <taxon>Salmoniformes</taxon>
        <taxon>Salmonidae</taxon>
        <taxon>Salmoninae</taxon>
        <taxon>Salmo</taxon>
    </lineage>
</organism>
<feature type="compositionally biased region" description="Basic residues" evidence="1">
    <location>
        <begin position="84"/>
        <end position="103"/>
    </location>
</feature>
<keyword evidence="2" id="KW-1185">Reference proteome</keyword>
<accession>A0ABM3DCH3</accession>
<evidence type="ECO:0000256" key="1">
    <source>
        <dbReference type="SAM" id="MobiDB-lite"/>
    </source>
</evidence>
<dbReference type="RefSeq" id="XP_045556504.1">
    <property type="nucleotide sequence ID" value="XM_045700548.1"/>
</dbReference>
<dbReference type="GeneID" id="106578097"/>
<gene>
    <name evidence="3" type="primary">sb:cb1058</name>
</gene>
<feature type="region of interest" description="Disordered" evidence="1">
    <location>
        <begin position="1"/>
        <end position="121"/>
    </location>
</feature>
<feature type="region of interest" description="Disordered" evidence="1">
    <location>
        <begin position="181"/>
        <end position="237"/>
    </location>
</feature>